<dbReference type="Proteomes" id="UP000539473">
    <property type="component" value="Unassembled WGS sequence"/>
</dbReference>
<reference evidence="3" key="4">
    <citation type="submission" date="2024-05" db="EMBL/GenBank/DDBJ databases">
        <authorList>
            <person name="Sun Q."/>
            <person name="Zhou Y."/>
        </authorList>
    </citation>
    <scope>NUCLEOTIDE SEQUENCE</scope>
    <source>
        <strain evidence="3">CGMCC 1.18437</strain>
    </source>
</reference>
<dbReference type="AlphaFoldDB" id="A0A7W8KF12"/>
<keyword evidence="6" id="KW-1185">Reference proteome</keyword>
<feature type="signal peptide" evidence="2">
    <location>
        <begin position="1"/>
        <end position="21"/>
    </location>
</feature>
<evidence type="ECO:0000313" key="4">
    <source>
        <dbReference type="EMBL" id="MBB5376982.1"/>
    </source>
</evidence>
<comment type="caution">
    <text evidence="4">The sequence shown here is derived from an EMBL/GenBank/DDBJ whole genome shotgun (WGS) entry which is preliminary data.</text>
</comment>
<evidence type="ECO:0000313" key="3">
    <source>
        <dbReference type="EMBL" id="GHF46808.1"/>
    </source>
</evidence>
<evidence type="ECO:0000256" key="1">
    <source>
        <dbReference type="SAM" id="MobiDB-lite"/>
    </source>
</evidence>
<dbReference type="Proteomes" id="UP000619376">
    <property type="component" value="Unassembled WGS sequence"/>
</dbReference>
<protein>
    <submittedName>
        <fullName evidence="3">Alpha/beta hydrolase</fullName>
    </submittedName>
</protein>
<dbReference type="GO" id="GO:0016787">
    <property type="term" value="F:hydrolase activity"/>
    <property type="evidence" value="ECO:0007669"/>
    <property type="project" value="UniProtKB-KW"/>
</dbReference>
<dbReference type="SUPFAM" id="SSF53474">
    <property type="entry name" value="alpha/beta-Hydrolases"/>
    <property type="match status" value="1"/>
</dbReference>
<evidence type="ECO:0000313" key="6">
    <source>
        <dbReference type="Proteomes" id="UP000619376"/>
    </source>
</evidence>
<proteinExistence type="predicted"/>
<evidence type="ECO:0000256" key="2">
    <source>
        <dbReference type="SAM" id="SignalP"/>
    </source>
</evidence>
<reference evidence="6" key="2">
    <citation type="journal article" date="2019" name="Int. J. Syst. Evol. Microbiol.">
        <title>The Global Catalogue of Microorganisms (GCM) 10K type strain sequencing project: providing services to taxonomists for standard genome sequencing and annotation.</title>
        <authorList>
            <consortium name="The Broad Institute Genomics Platform"/>
            <consortium name="The Broad Institute Genome Sequencing Center for Infectious Disease"/>
            <person name="Wu L."/>
            <person name="Ma J."/>
        </authorList>
    </citation>
    <scope>NUCLEOTIDE SEQUENCE [LARGE SCALE GENOMIC DNA]</scope>
    <source>
        <strain evidence="6">CGMCC 1.18437</strain>
    </source>
</reference>
<dbReference type="EMBL" id="JACHFK010000005">
    <property type="protein sequence ID" value="MBB5376982.1"/>
    <property type="molecule type" value="Genomic_DNA"/>
</dbReference>
<dbReference type="Gene3D" id="3.40.50.1820">
    <property type="entry name" value="alpha/beta hydrolase"/>
    <property type="match status" value="1"/>
</dbReference>
<reference evidence="3" key="1">
    <citation type="journal article" date="2014" name="Int. J. Syst. Evol. Microbiol.">
        <title>Complete genome of a new Firmicutes species belonging to the dominant human colonic microbiota ('Ruminococcus bicirculans') reveals two chromosomes and a selective capacity to utilize plant glucans.</title>
        <authorList>
            <consortium name="NISC Comparative Sequencing Program"/>
            <person name="Wegmann U."/>
            <person name="Louis P."/>
            <person name="Goesmann A."/>
            <person name="Henrissat B."/>
            <person name="Duncan S.H."/>
            <person name="Flint H.J."/>
        </authorList>
    </citation>
    <scope>NUCLEOTIDE SEQUENCE</scope>
    <source>
        <strain evidence="3">CGMCC 1.18437</strain>
    </source>
</reference>
<feature type="chain" id="PRO_5030808503" evidence="2">
    <location>
        <begin position="22"/>
        <end position="294"/>
    </location>
</feature>
<keyword evidence="2" id="KW-0732">Signal</keyword>
<dbReference type="InterPro" id="IPR029058">
    <property type="entry name" value="AB_hydrolase_fold"/>
</dbReference>
<dbReference type="EMBL" id="BNAJ01000005">
    <property type="protein sequence ID" value="GHF46808.1"/>
    <property type="molecule type" value="Genomic_DNA"/>
</dbReference>
<evidence type="ECO:0000313" key="5">
    <source>
        <dbReference type="Proteomes" id="UP000539473"/>
    </source>
</evidence>
<organism evidence="4 5">
    <name type="scientific">Deinococcus metalli</name>
    <dbReference type="NCBI Taxonomy" id="1141878"/>
    <lineage>
        <taxon>Bacteria</taxon>
        <taxon>Thermotogati</taxon>
        <taxon>Deinococcota</taxon>
        <taxon>Deinococci</taxon>
        <taxon>Deinococcales</taxon>
        <taxon>Deinococcaceae</taxon>
        <taxon>Deinococcus</taxon>
    </lineage>
</organism>
<accession>A0A7W8KF12</accession>
<reference evidence="4 5" key="3">
    <citation type="submission" date="2020-08" db="EMBL/GenBank/DDBJ databases">
        <title>Genomic Encyclopedia of Type Strains, Phase IV (KMG-IV): sequencing the most valuable type-strain genomes for metagenomic binning, comparative biology and taxonomic classification.</title>
        <authorList>
            <person name="Goeker M."/>
        </authorList>
    </citation>
    <scope>NUCLEOTIDE SEQUENCE [LARGE SCALE GENOMIC DNA]</scope>
    <source>
        <strain evidence="4 5">DSM 27521</strain>
    </source>
</reference>
<gene>
    <name evidence="3" type="ORF">GCM10017781_24100</name>
    <name evidence="4" type="ORF">HNQ07_002446</name>
</gene>
<keyword evidence="3" id="KW-0378">Hydrolase</keyword>
<feature type="region of interest" description="Disordered" evidence="1">
    <location>
        <begin position="25"/>
        <end position="46"/>
    </location>
</feature>
<name>A0A7W8KF12_9DEIO</name>
<sequence>MKRVVFPLLLGAVLVSPAALTALPPTQTAPSVPVRDTPPADPHAAPLRLPHPLGDAFLYVPGACTPACPLVVVSHSRGMTADLSLTRPHLTALYARLRDAGYAVLVSNDAGPTTWGAPQAITYLADMHARAVRLFPFDGHIFNFGYSMGGLPALLTAYAGVYPVSGVMLLDAQVSLEDAWRGGNPTFMADIAAAHGLKPGEALPPGRDPGRDYPGAGAALPVLVAGSAADSAVSFARNGEVLYAANTSPASRLLHLDGPHLGGTHFGPAFADELMAFLARVRQAQPDPLGHADP</sequence>
<dbReference type="RefSeq" id="WP_184112094.1">
    <property type="nucleotide sequence ID" value="NZ_BNAJ01000005.1"/>
</dbReference>